<dbReference type="Pfam" id="PF00583">
    <property type="entry name" value="Acetyltransf_1"/>
    <property type="match status" value="1"/>
</dbReference>
<dbReference type="RefSeq" id="WP_111876540.1">
    <property type="nucleotide sequence ID" value="NZ_CBCSGC010000059.1"/>
</dbReference>
<dbReference type="GO" id="GO:0016747">
    <property type="term" value="F:acyltransferase activity, transferring groups other than amino-acyl groups"/>
    <property type="evidence" value="ECO:0007669"/>
    <property type="project" value="InterPro"/>
</dbReference>
<evidence type="ECO:0000259" key="5">
    <source>
        <dbReference type="PROSITE" id="PS51186"/>
    </source>
</evidence>
<keyword evidence="2" id="KW-0012">Acyltransferase</keyword>
<dbReference type="OrthoDB" id="5459937at2"/>
<dbReference type="Proteomes" id="UP000248856">
    <property type="component" value="Unassembled WGS sequence"/>
</dbReference>
<name>A0A328ZPW1_9BURK</name>
<comment type="caution">
    <text evidence="6">The sequence shown here is derived from an EMBL/GenBank/DDBJ whole genome shotgun (WGS) entry which is preliminary data.</text>
</comment>
<comment type="catalytic activity">
    <reaction evidence="4">
        <text>L-methionine sulfone + acetyl-CoA = N-acetyl-L-methionine sulfone + CoA + H(+)</text>
        <dbReference type="Rhea" id="RHEA:47656"/>
        <dbReference type="ChEBI" id="CHEBI:15378"/>
        <dbReference type="ChEBI" id="CHEBI:57287"/>
        <dbReference type="ChEBI" id="CHEBI:57288"/>
        <dbReference type="ChEBI" id="CHEBI:87824"/>
        <dbReference type="ChEBI" id="CHEBI:87825"/>
    </reaction>
</comment>
<dbReference type="AlphaFoldDB" id="A0A328ZPW1"/>
<reference evidence="6 7" key="1">
    <citation type="submission" date="2018-06" db="EMBL/GenBank/DDBJ databases">
        <title>Genomic Encyclopedia of Archaeal and Bacterial Type Strains, Phase II (KMG-II): from individual species to whole genera.</title>
        <authorList>
            <person name="Goeker M."/>
        </authorList>
    </citation>
    <scope>NUCLEOTIDE SEQUENCE [LARGE SCALE GENOMIC DNA]</scope>
    <source>
        <strain evidence="6 7">CFPB 3232</strain>
    </source>
</reference>
<dbReference type="InterPro" id="IPR000182">
    <property type="entry name" value="GNAT_dom"/>
</dbReference>
<evidence type="ECO:0000313" key="7">
    <source>
        <dbReference type="Proteomes" id="UP000248856"/>
    </source>
</evidence>
<dbReference type="FunFam" id="3.40.630.30:FF:000026">
    <property type="entry name" value="Phosphinothricin acetyltransferase"/>
    <property type="match status" value="1"/>
</dbReference>
<dbReference type="InterPro" id="IPR016181">
    <property type="entry name" value="Acyl_CoA_acyltransferase"/>
</dbReference>
<keyword evidence="7" id="KW-1185">Reference proteome</keyword>
<gene>
    <name evidence="6" type="ORF">AX018_100989</name>
</gene>
<sequence>MTSCAPHGGIRLIDCNEADHAQSILDILNEAIAHSTALYDYAPRPPEAMAAWFATKRANGFPVVGAIDEASGALLGFASWGTFRAFPAYKYTVEHSVYVHHGHRGRGLGRLLLSEMVRRAREAQLHVLVGCIDASNSASIGLHARLGFSHTGTFMQVGFKFGRWLDAAFYQLNLETPLQPRDG</sequence>
<comment type="catalytic activity">
    <reaction evidence="3">
        <text>L-methionine sulfoximine + acetyl-CoA = N-acetyl-L-methionine sulfoximine + CoA + H(+)</text>
        <dbReference type="Rhea" id="RHEA:47660"/>
        <dbReference type="ChEBI" id="CHEBI:15378"/>
        <dbReference type="ChEBI" id="CHEBI:57287"/>
        <dbReference type="ChEBI" id="CHEBI:57288"/>
        <dbReference type="ChEBI" id="CHEBI:87826"/>
        <dbReference type="ChEBI" id="CHEBI:87827"/>
    </reaction>
</comment>
<dbReference type="EMBL" id="QLTA01000009">
    <property type="protein sequence ID" value="RAR84857.1"/>
    <property type="molecule type" value="Genomic_DNA"/>
</dbReference>
<accession>A0A328ZPW1</accession>
<evidence type="ECO:0000256" key="1">
    <source>
        <dbReference type="ARBA" id="ARBA00022679"/>
    </source>
</evidence>
<protein>
    <submittedName>
        <fullName evidence="6">Phosphinothricin acetyltransferase</fullName>
    </submittedName>
</protein>
<dbReference type="PROSITE" id="PS51186">
    <property type="entry name" value="GNAT"/>
    <property type="match status" value="1"/>
</dbReference>
<evidence type="ECO:0000256" key="3">
    <source>
        <dbReference type="ARBA" id="ARBA00050603"/>
    </source>
</evidence>
<evidence type="ECO:0000256" key="2">
    <source>
        <dbReference type="ARBA" id="ARBA00023315"/>
    </source>
</evidence>
<dbReference type="Gene3D" id="3.40.630.30">
    <property type="match status" value="1"/>
</dbReference>
<dbReference type="PANTHER" id="PTHR43072">
    <property type="entry name" value="N-ACETYLTRANSFERASE"/>
    <property type="match status" value="1"/>
</dbReference>
<dbReference type="PANTHER" id="PTHR43072:SF23">
    <property type="entry name" value="UPF0039 PROTEIN C11D3.02C"/>
    <property type="match status" value="1"/>
</dbReference>
<dbReference type="SUPFAM" id="SSF55729">
    <property type="entry name" value="Acyl-CoA N-acyltransferases (Nat)"/>
    <property type="match status" value="1"/>
</dbReference>
<keyword evidence="1 6" id="KW-0808">Transferase</keyword>
<organism evidence="6 7">
    <name type="scientific">Paracidovorax anthurii</name>
    <dbReference type="NCBI Taxonomy" id="78229"/>
    <lineage>
        <taxon>Bacteria</taxon>
        <taxon>Pseudomonadati</taxon>
        <taxon>Pseudomonadota</taxon>
        <taxon>Betaproteobacteria</taxon>
        <taxon>Burkholderiales</taxon>
        <taxon>Comamonadaceae</taxon>
        <taxon>Paracidovorax</taxon>
    </lineage>
</organism>
<feature type="domain" description="N-acetyltransferase" evidence="5">
    <location>
        <begin position="10"/>
        <end position="175"/>
    </location>
</feature>
<evidence type="ECO:0000313" key="6">
    <source>
        <dbReference type="EMBL" id="RAR84857.1"/>
    </source>
</evidence>
<evidence type="ECO:0000256" key="4">
    <source>
        <dbReference type="ARBA" id="ARBA00051334"/>
    </source>
</evidence>
<proteinExistence type="predicted"/>